<protein>
    <recommendedName>
        <fullName evidence="4">DUF674 family protein</fullName>
    </recommendedName>
</protein>
<feature type="transmembrane region" description="Helical" evidence="1">
    <location>
        <begin position="306"/>
        <end position="326"/>
    </location>
</feature>
<name>A0AAD8K8X7_TARER</name>
<accession>A0AAD8K8X7</accession>
<dbReference type="EMBL" id="JAUHHV010000007">
    <property type="protein sequence ID" value="KAK1418509.1"/>
    <property type="molecule type" value="Genomic_DNA"/>
</dbReference>
<keyword evidence="1" id="KW-0812">Transmembrane</keyword>
<keyword evidence="1" id="KW-1133">Transmembrane helix</keyword>
<dbReference type="PANTHER" id="PTHR33103">
    <property type="entry name" value="OS01G0153900 PROTEIN"/>
    <property type="match status" value="1"/>
</dbReference>
<evidence type="ECO:0000313" key="2">
    <source>
        <dbReference type="EMBL" id="KAK1418509.1"/>
    </source>
</evidence>
<dbReference type="AlphaFoldDB" id="A0AAD8K8X7"/>
<dbReference type="PANTHER" id="PTHR33103:SF27">
    <property type="entry name" value="OS04G0594700 PROTEIN"/>
    <property type="match status" value="1"/>
</dbReference>
<reference evidence="2" key="1">
    <citation type="journal article" date="2023" name="bioRxiv">
        <title>Improved chromosome-level genome assembly for marigold (Tagetes erecta).</title>
        <authorList>
            <person name="Jiang F."/>
            <person name="Yuan L."/>
            <person name="Wang S."/>
            <person name="Wang H."/>
            <person name="Xu D."/>
            <person name="Wang A."/>
            <person name="Fan W."/>
        </authorList>
    </citation>
    <scope>NUCLEOTIDE SEQUENCE</scope>
    <source>
        <strain evidence="2">WSJ</strain>
        <tissue evidence="2">Leaf</tissue>
    </source>
</reference>
<keyword evidence="1" id="KW-0472">Membrane</keyword>
<evidence type="ECO:0000256" key="1">
    <source>
        <dbReference type="SAM" id="Phobius"/>
    </source>
</evidence>
<comment type="caution">
    <text evidence="2">The sequence shown here is derived from an EMBL/GenBank/DDBJ whole genome shotgun (WGS) entry which is preliminary data.</text>
</comment>
<proteinExistence type="predicted"/>
<gene>
    <name evidence="2" type="ORF">QVD17_27654</name>
</gene>
<evidence type="ECO:0008006" key="4">
    <source>
        <dbReference type="Google" id="ProtNLM"/>
    </source>
</evidence>
<feature type="transmembrane region" description="Helical" evidence="1">
    <location>
        <begin position="231"/>
        <end position="252"/>
    </location>
</feature>
<sequence>MKGSRIMADTTAKEAKISMKVIVDKVKKRVVYAEADHTFVDILFSFLTLPMGTIVRLLGKHDDTELEVLGSLNNLYQSLKNFPECYLATEDSKFMLLNPRSLSYYHTKNLKLKIDDTEPMKYFGCRYHLCENVNKFMLCKNVPGKDFSFRRCGSCNLMMELTHVYWDSSYSFVSSGASVFVSDIETYIVTDDLCVEPYTSAISIRLLADFGITDMNHLEERSIEMSSYQMLHFLKTALSIVYPLTYLVFSIIKYPVRELLGDGQDFTVDQCSLLKKDVSACSKMRLEVSLQKSTGRLLFAEAKEDFVEFLFGFLSIPLGTIIGTLMNGASSFSCMDNVYKSISNVFPLKGVPARLSEQHKDPRIDGSLLKHNGMFMVTDDLKISPSNSSSTIDILKTLEVLPKDIERHEVSFGLKEGLIMLNASLDSCSTLTRSLEHQFKK</sequence>
<dbReference type="Pfam" id="PF05056">
    <property type="entry name" value="DUF674"/>
    <property type="match status" value="2"/>
</dbReference>
<evidence type="ECO:0000313" key="3">
    <source>
        <dbReference type="Proteomes" id="UP001229421"/>
    </source>
</evidence>
<dbReference type="Proteomes" id="UP001229421">
    <property type="component" value="Unassembled WGS sequence"/>
</dbReference>
<dbReference type="InterPro" id="IPR007750">
    <property type="entry name" value="DUF674"/>
</dbReference>
<organism evidence="2 3">
    <name type="scientific">Tagetes erecta</name>
    <name type="common">African marigold</name>
    <dbReference type="NCBI Taxonomy" id="13708"/>
    <lineage>
        <taxon>Eukaryota</taxon>
        <taxon>Viridiplantae</taxon>
        <taxon>Streptophyta</taxon>
        <taxon>Embryophyta</taxon>
        <taxon>Tracheophyta</taxon>
        <taxon>Spermatophyta</taxon>
        <taxon>Magnoliopsida</taxon>
        <taxon>eudicotyledons</taxon>
        <taxon>Gunneridae</taxon>
        <taxon>Pentapetalae</taxon>
        <taxon>asterids</taxon>
        <taxon>campanulids</taxon>
        <taxon>Asterales</taxon>
        <taxon>Asteraceae</taxon>
        <taxon>Asteroideae</taxon>
        <taxon>Heliantheae alliance</taxon>
        <taxon>Tageteae</taxon>
        <taxon>Tagetes</taxon>
    </lineage>
</organism>
<keyword evidence="3" id="KW-1185">Reference proteome</keyword>